<organism evidence="3 4">
    <name type="scientific">Brachybacterium rhamnosum</name>
    <dbReference type="NCBI Taxonomy" id="173361"/>
    <lineage>
        <taxon>Bacteria</taxon>
        <taxon>Bacillati</taxon>
        <taxon>Actinomycetota</taxon>
        <taxon>Actinomycetes</taxon>
        <taxon>Micrococcales</taxon>
        <taxon>Dermabacteraceae</taxon>
        <taxon>Brachybacterium</taxon>
    </lineage>
</organism>
<dbReference type="InterPro" id="IPR001387">
    <property type="entry name" value="Cro/C1-type_HTH"/>
</dbReference>
<reference evidence="4" key="1">
    <citation type="journal article" date="2019" name="Int. J. Syst. Evol. Microbiol.">
        <title>The Global Catalogue of Microorganisms (GCM) 10K type strain sequencing project: providing services to taxonomists for standard genome sequencing and annotation.</title>
        <authorList>
            <consortium name="The Broad Institute Genomics Platform"/>
            <consortium name="The Broad Institute Genome Sequencing Center for Infectious Disease"/>
            <person name="Wu L."/>
            <person name="Ma J."/>
        </authorList>
    </citation>
    <scope>NUCLEOTIDE SEQUENCE [LARGE SCALE GENOMIC DNA]</scope>
    <source>
        <strain evidence="4">JCM 11650</strain>
    </source>
</reference>
<dbReference type="Gene3D" id="1.10.260.40">
    <property type="entry name" value="lambda repressor-like DNA-binding domains"/>
    <property type="match status" value="1"/>
</dbReference>
<evidence type="ECO:0000259" key="2">
    <source>
        <dbReference type="Pfam" id="PF13443"/>
    </source>
</evidence>
<protein>
    <submittedName>
        <fullName evidence="3">Helix-turn-helix domain-containing protein</fullName>
    </submittedName>
</protein>
<dbReference type="Proteomes" id="UP001597280">
    <property type="component" value="Unassembled WGS sequence"/>
</dbReference>
<evidence type="ECO:0000313" key="3">
    <source>
        <dbReference type="EMBL" id="MFD1836385.1"/>
    </source>
</evidence>
<comment type="caution">
    <text evidence="3">The sequence shown here is derived from an EMBL/GenBank/DDBJ whole genome shotgun (WGS) entry which is preliminary data.</text>
</comment>
<evidence type="ECO:0000256" key="1">
    <source>
        <dbReference type="SAM" id="MobiDB-lite"/>
    </source>
</evidence>
<keyword evidence="4" id="KW-1185">Reference proteome</keyword>
<feature type="region of interest" description="Disordered" evidence="1">
    <location>
        <begin position="64"/>
        <end position="84"/>
    </location>
</feature>
<dbReference type="SUPFAM" id="SSF47413">
    <property type="entry name" value="lambda repressor-like DNA-binding domains"/>
    <property type="match status" value="1"/>
</dbReference>
<dbReference type="CDD" id="cd00093">
    <property type="entry name" value="HTH_XRE"/>
    <property type="match status" value="1"/>
</dbReference>
<feature type="domain" description="HTH cro/C1-type" evidence="2">
    <location>
        <begin position="9"/>
        <end position="48"/>
    </location>
</feature>
<gene>
    <name evidence="3" type="ORF">ACFSDA_15075</name>
</gene>
<dbReference type="Pfam" id="PF13443">
    <property type="entry name" value="HTH_26"/>
    <property type="match status" value="1"/>
</dbReference>
<proteinExistence type="predicted"/>
<dbReference type="InterPro" id="IPR010982">
    <property type="entry name" value="Lambda_DNA-bd_dom_sf"/>
</dbReference>
<dbReference type="EMBL" id="JBHUFL010000003">
    <property type="protein sequence ID" value="MFD1836385.1"/>
    <property type="molecule type" value="Genomic_DNA"/>
</dbReference>
<accession>A0ABW4Q240</accession>
<sequence length="84" mass="9326">MKLRDAELLARYMDAKDFSQARLGRYAGVSRQFIHKLVNGETRTCSKQVGSLIEEGLSVLPGTLFTPEESTATRPRVAQRKTAA</sequence>
<name>A0ABW4Q240_9MICO</name>
<evidence type="ECO:0000313" key="4">
    <source>
        <dbReference type="Proteomes" id="UP001597280"/>
    </source>
</evidence>
<dbReference type="RefSeq" id="WP_343905836.1">
    <property type="nucleotide sequence ID" value="NZ_BAAAIS010000003.1"/>
</dbReference>